<dbReference type="InterPro" id="IPR054508">
    <property type="entry name" value="PIR1-like_C"/>
</dbReference>
<comment type="subcellular location">
    <subcellularLocation>
        <location evidence="1">Secreted</location>
        <location evidence="1">Cell wall</location>
    </subcellularLocation>
</comment>
<evidence type="ECO:0000256" key="6">
    <source>
        <dbReference type="SAM" id="MobiDB-lite"/>
    </source>
</evidence>
<dbReference type="Proteomes" id="UP001165063">
    <property type="component" value="Unassembled WGS sequence"/>
</dbReference>
<proteinExistence type="inferred from homology"/>
<dbReference type="GO" id="GO:0005199">
    <property type="term" value="F:structural constituent of cell wall"/>
    <property type="evidence" value="ECO:0007669"/>
    <property type="project" value="TreeGrafter"/>
</dbReference>
<dbReference type="AlphaFoldDB" id="A0A9W7DCT5"/>
<evidence type="ECO:0000259" key="8">
    <source>
        <dbReference type="Pfam" id="PF22799"/>
    </source>
</evidence>
<dbReference type="PANTHER" id="PTHR47254">
    <property type="entry name" value="CELL WALL MANNOPROTEIN CIS3-RELATED"/>
    <property type="match status" value="1"/>
</dbReference>
<sequence length="272" mass="27828">MKFSNTLATLAATLALSEAADTTTTSYTGPTATFADGFSSLTGTYGISLLTVSSVESSSTTSTAQNNKKRQETYVNTVTETAPAVTYTVNAGTYTVNAGTSTFIASATTTVGGVAETTTSSDTESATSSSTSSTETSSTSTESQSSSSSSSSPSSSSSSSSDSTKQANIPSVCSSSEGAVLVTLKDGILTDSAGRIGSIVANQQLQFDGPPPQAGYIYASGWSVDDTGLLYLGDDKEFYQCLSGSFYNLYNENVDPAACSLVNIQFVQLTSC</sequence>
<evidence type="ECO:0000256" key="7">
    <source>
        <dbReference type="SAM" id="SignalP"/>
    </source>
</evidence>
<dbReference type="OrthoDB" id="5415592at2759"/>
<feature type="compositionally biased region" description="Low complexity" evidence="6">
    <location>
        <begin position="115"/>
        <end position="164"/>
    </location>
</feature>
<evidence type="ECO:0000256" key="5">
    <source>
        <dbReference type="ARBA" id="ARBA00038219"/>
    </source>
</evidence>
<feature type="chain" id="PRO_5040877701" evidence="7">
    <location>
        <begin position="20"/>
        <end position="272"/>
    </location>
</feature>
<dbReference type="InterPro" id="IPR051153">
    <property type="entry name" value="Yeast_CWMannoprotein_PIR"/>
</dbReference>
<dbReference type="Pfam" id="PF22799">
    <property type="entry name" value="PIR1-like_C"/>
    <property type="match status" value="1"/>
</dbReference>
<dbReference type="EMBL" id="BSXU01000300">
    <property type="protein sequence ID" value="GMG20172.1"/>
    <property type="molecule type" value="Genomic_DNA"/>
</dbReference>
<gene>
    <name evidence="9" type="ORF">Amon01_000102700</name>
</gene>
<dbReference type="GO" id="GO:0009277">
    <property type="term" value="C:fungal-type cell wall"/>
    <property type="evidence" value="ECO:0007669"/>
    <property type="project" value="TreeGrafter"/>
</dbReference>
<feature type="domain" description="Cell wall mannoprotein PIR1-like C-terminal" evidence="8">
    <location>
        <begin position="187"/>
        <end position="260"/>
    </location>
</feature>
<evidence type="ECO:0000256" key="4">
    <source>
        <dbReference type="ARBA" id="ARBA00022729"/>
    </source>
</evidence>
<comment type="similarity">
    <text evidence="5">Belongs to the PIR protein family.</text>
</comment>
<dbReference type="GO" id="GO:0031505">
    <property type="term" value="P:fungal-type cell wall organization"/>
    <property type="evidence" value="ECO:0007669"/>
    <property type="project" value="TreeGrafter"/>
</dbReference>
<organism evidence="9 10">
    <name type="scientific">Ambrosiozyma monospora</name>
    <name type="common">Yeast</name>
    <name type="synonym">Endomycopsis monosporus</name>
    <dbReference type="NCBI Taxonomy" id="43982"/>
    <lineage>
        <taxon>Eukaryota</taxon>
        <taxon>Fungi</taxon>
        <taxon>Dikarya</taxon>
        <taxon>Ascomycota</taxon>
        <taxon>Saccharomycotina</taxon>
        <taxon>Pichiomycetes</taxon>
        <taxon>Pichiales</taxon>
        <taxon>Pichiaceae</taxon>
        <taxon>Ambrosiozyma</taxon>
    </lineage>
</organism>
<evidence type="ECO:0000256" key="3">
    <source>
        <dbReference type="ARBA" id="ARBA00022525"/>
    </source>
</evidence>
<comment type="caution">
    <text evidence="9">The sequence shown here is derived from an EMBL/GenBank/DDBJ whole genome shotgun (WGS) entry which is preliminary data.</text>
</comment>
<evidence type="ECO:0000313" key="9">
    <source>
        <dbReference type="EMBL" id="GMG20172.1"/>
    </source>
</evidence>
<evidence type="ECO:0000313" key="10">
    <source>
        <dbReference type="Proteomes" id="UP001165063"/>
    </source>
</evidence>
<keyword evidence="2" id="KW-0134">Cell wall</keyword>
<evidence type="ECO:0000256" key="1">
    <source>
        <dbReference type="ARBA" id="ARBA00004191"/>
    </source>
</evidence>
<feature type="signal peptide" evidence="7">
    <location>
        <begin position="1"/>
        <end position="19"/>
    </location>
</feature>
<evidence type="ECO:0000256" key="2">
    <source>
        <dbReference type="ARBA" id="ARBA00022512"/>
    </source>
</evidence>
<reference evidence="9" key="1">
    <citation type="submission" date="2023-04" db="EMBL/GenBank/DDBJ databases">
        <title>Ambrosiozyma monospora NBRC 1965.</title>
        <authorList>
            <person name="Ichikawa N."/>
            <person name="Sato H."/>
            <person name="Tonouchi N."/>
        </authorList>
    </citation>
    <scope>NUCLEOTIDE SEQUENCE</scope>
    <source>
        <strain evidence="9">NBRC 1965</strain>
    </source>
</reference>
<protein>
    <submittedName>
        <fullName evidence="9">Unnamed protein product</fullName>
    </submittedName>
</protein>
<keyword evidence="10" id="KW-1185">Reference proteome</keyword>
<accession>A0A9W7DCT5</accession>
<feature type="region of interest" description="Disordered" evidence="6">
    <location>
        <begin position="115"/>
        <end position="170"/>
    </location>
</feature>
<keyword evidence="3" id="KW-0964">Secreted</keyword>
<dbReference type="PANTHER" id="PTHR47254:SF1">
    <property type="entry name" value="CELL WALL MANNOPROTEIN CIS3-RELATED"/>
    <property type="match status" value="1"/>
</dbReference>
<keyword evidence="4 7" id="KW-0732">Signal</keyword>
<name>A0A9W7DCT5_AMBMO</name>